<comment type="caution">
    <text evidence="6">The sequence shown here is derived from an EMBL/GenBank/DDBJ whole genome shotgun (WGS) entry which is preliminary data.</text>
</comment>
<evidence type="ECO:0000256" key="4">
    <source>
        <dbReference type="SAM" id="MobiDB-lite"/>
    </source>
</evidence>
<name>A0A0M2T0L7_9BACI</name>
<keyword evidence="3 6" id="KW-0808">Transferase</keyword>
<dbReference type="OrthoDB" id="7019976at2"/>
<dbReference type="InterPro" id="IPR001173">
    <property type="entry name" value="Glyco_trans_2-like"/>
</dbReference>
<dbReference type="SUPFAM" id="SSF53448">
    <property type="entry name" value="Nucleotide-diphospho-sugar transferases"/>
    <property type="match status" value="1"/>
</dbReference>
<dbReference type="CDD" id="cd00761">
    <property type="entry name" value="Glyco_tranf_GTA_type"/>
    <property type="match status" value="1"/>
</dbReference>
<dbReference type="PANTHER" id="PTHR22916">
    <property type="entry name" value="GLYCOSYLTRANSFERASE"/>
    <property type="match status" value="1"/>
</dbReference>
<evidence type="ECO:0000256" key="3">
    <source>
        <dbReference type="ARBA" id="ARBA00022679"/>
    </source>
</evidence>
<reference evidence="6 7" key="1">
    <citation type="submission" date="2015-04" db="EMBL/GenBank/DDBJ databases">
        <title>Taxonomic description and genome sequence of Bacillus campisalis sp. nov., a novel member of the genus Bacillus isolated from solar saltern.</title>
        <authorList>
            <person name="Mathan Kumar R."/>
            <person name="Kaur G."/>
            <person name="Kumar A."/>
            <person name="Singh N.K."/>
            <person name="Kaur N."/>
            <person name="Kumar N."/>
            <person name="Mayilraj S."/>
        </authorList>
    </citation>
    <scope>NUCLEOTIDE SEQUENCE [LARGE SCALE GENOMIC DNA]</scope>
    <source>
        <strain evidence="6 7">SA2-6</strain>
    </source>
</reference>
<dbReference type="RefSeq" id="WP_046523086.1">
    <property type="nucleotide sequence ID" value="NZ_LAYY01000006.1"/>
</dbReference>
<comment type="similarity">
    <text evidence="1">Belongs to the glycosyltransferase 2 family.</text>
</comment>
<keyword evidence="7" id="KW-1185">Reference proteome</keyword>
<dbReference type="AlphaFoldDB" id="A0A0M2T0L7"/>
<dbReference type="EMBL" id="LAYY01000006">
    <property type="protein sequence ID" value="KKK38782.1"/>
    <property type="molecule type" value="Genomic_DNA"/>
</dbReference>
<evidence type="ECO:0000256" key="2">
    <source>
        <dbReference type="ARBA" id="ARBA00022676"/>
    </source>
</evidence>
<dbReference type="Proteomes" id="UP000034166">
    <property type="component" value="Unassembled WGS sequence"/>
</dbReference>
<evidence type="ECO:0000313" key="6">
    <source>
        <dbReference type="EMBL" id="KKK38782.1"/>
    </source>
</evidence>
<organism evidence="6 7">
    <name type="scientific">Mesobacillus campisalis</name>
    <dbReference type="NCBI Taxonomy" id="1408103"/>
    <lineage>
        <taxon>Bacteria</taxon>
        <taxon>Bacillati</taxon>
        <taxon>Bacillota</taxon>
        <taxon>Bacilli</taxon>
        <taxon>Bacillales</taxon>
        <taxon>Bacillaceae</taxon>
        <taxon>Mesobacillus</taxon>
    </lineage>
</organism>
<keyword evidence="2" id="KW-0328">Glycosyltransferase</keyword>
<evidence type="ECO:0000256" key="1">
    <source>
        <dbReference type="ARBA" id="ARBA00006739"/>
    </source>
</evidence>
<dbReference type="PATRIC" id="fig|1408103.3.peg.1648"/>
<gene>
    <name evidence="6" type="ORF">WQ57_07320</name>
</gene>
<dbReference type="GO" id="GO:0016757">
    <property type="term" value="F:glycosyltransferase activity"/>
    <property type="evidence" value="ECO:0007669"/>
    <property type="project" value="UniProtKB-KW"/>
</dbReference>
<evidence type="ECO:0000259" key="5">
    <source>
        <dbReference type="Pfam" id="PF00535"/>
    </source>
</evidence>
<feature type="region of interest" description="Disordered" evidence="4">
    <location>
        <begin position="42"/>
        <end position="62"/>
    </location>
</feature>
<feature type="domain" description="Glycosyltransferase 2-like" evidence="5">
    <location>
        <begin position="578"/>
        <end position="712"/>
    </location>
</feature>
<dbReference type="PANTHER" id="PTHR22916:SF51">
    <property type="entry name" value="GLYCOSYLTRANSFERASE EPSH-RELATED"/>
    <property type="match status" value="1"/>
</dbReference>
<sequence>MDNKSIEQRLETIKKLKIKLMEDIEREKNSLLNFKTPKNGSTDAVSLPVKNKGTAQTSDPNKKREYIQLRNKVSDKNFFSKIKPLLEQIPESNGSRYYKKIDANIGIIADEFLFNAYKGIANFHYITRENFKSYSGKLDVFMIVSTWKGLNMEWKGLGNPNIRKHRDDLYKIIDFYRKQGTKIVFYSKEDPVNYDIFIDIAKKCDYIFTTAEEKIADYQKDCKNSKVYVLDFGINPTYHNPIGIKKFPKQKEVLFTGSWYEKYPHRQVDTRILYDGVIEGNKDLKIIDRNYELNLEAYFFPKEYLKYVSPSIDHHYLQRLHKLFDWAINLNTVKESNTMFANRVYELQALGNILLSNYSVGVNNKFPNVFLINNKNEIKDIFNGFSEEDVFNHQVQGIRRVMSYETSYHRIEEMLEKIGYEVRVQKRKVAVLIDRKNQQIQEMFNQQSYKNKELILIKDFSDKKKQEFDFITFFKEGNHYGEFYLEDMINGFKYTDSNYVTKDAYYDGNRLNNGIEFDYIDTIKDKTRTVFSSQSFTLKELLDLDVSKKYPGGFSIDRFEFNTQTQKSIEKSRDYKLSVIVASYNNGDHLLNKCFNSLKRSSIFKDMEIIIVDDGSTDNYTPMIVHRLTREHTNVKAFFYNDGGSGSASRPRNKGFELATAPYITYLDPDNEAINDGYYKLYKEIQKKKYDMVVGNMVKLDTKEADFDYYKTAIHFNGSDVISKNVKDYLVSSQFKAMSIQALIFKREIISENSLEMVEGAAGEDTLFFHELLLNSKKTKVINLPIHIYYAAVSGSTVNTISKRFFEKYYLLEQTRVKVLKEQGLLEAFLDKRFDFYFKNWYLVKLKSVKEEEAIESIKILTKIYDFYRDEFTPKDPDVILFQQLSAENKYEEIKNSL</sequence>
<proteinExistence type="inferred from homology"/>
<dbReference type="Pfam" id="PF00535">
    <property type="entry name" value="Glycos_transf_2"/>
    <property type="match status" value="1"/>
</dbReference>
<dbReference type="InterPro" id="IPR029044">
    <property type="entry name" value="Nucleotide-diphossugar_trans"/>
</dbReference>
<accession>A0A0M2T0L7</accession>
<evidence type="ECO:0000313" key="7">
    <source>
        <dbReference type="Proteomes" id="UP000034166"/>
    </source>
</evidence>
<dbReference type="Gene3D" id="3.90.550.10">
    <property type="entry name" value="Spore Coat Polysaccharide Biosynthesis Protein SpsA, Chain A"/>
    <property type="match status" value="1"/>
</dbReference>
<protein>
    <submittedName>
        <fullName evidence="6">Glycosyl transferase family 2</fullName>
    </submittedName>
</protein>